<evidence type="ECO:0000313" key="16">
    <source>
        <dbReference type="EMBL" id="AGF47301.1"/>
    </source>
</evidence>
<dbReference type="NCBIfam" id="TIGR03592">
    <property type="entry name" value="yidC_oxa1_cterm"/>
    <property type="match status" value="1"/>
</dbReference>
<dbReference type="Pfam" id="PF14849">
    <property type="entry name" value="YidC_periplas"/>
    <property type="match status" value="1"/>
</dbReference>
<dbReference type="PATRIC" id="fig|1208919.3.peg.745"/>
<feature type="transmembrane region" description="Helical" evidence="13">
    <location>
        <begin position="461"/>
        <end position="478"/>
    </location>
</feature>
<dbReference type="PANTHER" id="PTHR12428">
    <property type="entry name" value="OXA1"/>
    <property type="match status" value="1"/>
</dbReference>
<accession>M1LT86</accession>
<evidence type="ECO:0000256" key="12">
    <source>
        <dbReference type="ARBA" id="ARBA00033342"/>
    </source>
</evidence>
<dbReference type="GO" id="GO:0015031">
    <property type="term" value="P:protein transport"/>
    <property type="evidence" value="ECO:0007669"/>
    <property type="project" value="UniProtKB-KW"/>
</dbReference>
<dbReference type="GO" id="GO:0051205">
    <property type="term" value="P:protein insertion into membrane"/>
    <property type="evidence" value="ECO:0007669"/>
    <property type="project" value="TreeGrafter"/>
</dbReference>
<keyword evidence="17" id="KW-1185">Reference proteome</keyword>
<comment type="subcellular location">
    <subcellularLocation>
        <location evidence="1">Cell inner membrane</location>
        <topology evidence="1">Multi-pass membrane protein</topology>
    </subcellularLocation>
    <subcellularLocation>
        <location evidence="13">Cell membrane</location>
        <topology evidence="13">Multi-pass membrane protein</topology>
    </subcellularLocation>
</comment>
<dbReference type="PANTHER" id="PTHR12428:SF65">
    <property type="entry name" value="CYTOCHROME C OXIDASE ASSEMBLY PROTEIN COX18, MITOCHONDRIAL"/>
    <property type="match status" value="1"/>
</dbReference>
<feature type="transmembrane region" description="Helical" evidence="13">
    <location>
        <begin position="6"/>
        <end position="23"/>
    </location>
</feature>
<dbReference type="AlphaFoldDB" id="M1LT86"/>
<evidence type="ECO:0000256" key="5">
    <source>
        <dbReference type="ARBA" id="ARBA00022475"/>
    </source>
</evidence>
<keyword evidence="6 13" id="KW-0812">Transmembrane</keyword>
<dbReference type="HOGENOM" id="CLU_016535_3_0_4"/>
<feature type="transmembrane region" description="Helical" evidence="13">
    <location>
        <begin position="416"/>
        <end position="441"/>
    </location>
</feature>
<feature type="transmembrane region" description="Helical" evidence="13">
    <location>
        <begin position="323"/>
        <end position="345"/>
    </location>
</feature>
<dbReference type="HAMAP" id="MF_01810">
    <property type="entry name" value="YidC_type1"/>
    <property type="match status" value="1"/>
</dbReference>
<dbReference type="STRING" id="1208919.CDSE_0203"/>
<dbReference type="InterPro" id="IPR047196">
    <property type="entry name" value="YidC_ALB_C"/>
</dbReference>
<evidence type="ECO:0000256" key="1">
    <source>
        <dbReference type="ARBA" id="ARBA00004429"/>
    </source>
</evidence>
<gene>
    <name evidence="13" type="primary">yidC</name>
    <name evidence="16" type="ORF">CDSE_0203</name>
</gene>
<feature type="transmembrane region" description="Helical" evidence="13">
    <location>
        <begin position="351"/>
        <end position="371"/>
    </location>
</feature>
<dbReference type="KEGG" id="kde:CDSE_0203"/>
<evidence type="ECO:0000313" key="17">
    <source>
        <dbReference type="Proteomes" id="UP000011547"/>
    </source>
</evidence>
<dbReference type="Proteomes" id="UP000011547">
    <property type="component" value="Chromosome"/>
</dbReference>
<dbReference type="OrthoDB" id="9780552at2"/>
<dbReference type="InterPro" id="IPR028055">
    <property type="entry name" value="YidC/Oxa/ALB_C"/>
</dbReference>
<evidence type="ECO:0000256" key="2">
    <source>
        <dbReference type="ARBA" id="ARBA00010527"/>
    </source>
</evidence>
<organism evidence="16 17">
    <name type="scientific">Candidatus Kinetoplastidibacterium desouzai TCC079E</name>
    <dbReference type="NCBI Taxonomy" id="1208919"/>
    <lineage>
        <taxon>Bacteria</taxon>
        <taxon>Pseudomonadati</taxon>
        <taxon>Pseudomonadota</taxon>
        <taxon>Betaproteobacteria</taxon>
        <taxon>Candidatus Kinetoplastidibacterium</taxon>
    </lineage>
</organism>
<evidence type="ECO:0000256" key="3">
    <source>
        <dbReference type="ARBA" id="ARBA00015325"/>
    </source>
</evidence>
<evidence type="ECO:0000256" key="7">
    <source>
        <dbReference type="ARBA" id="ARBA00022927"/>
    </source>
</evidence>
<sequence>MDIKRTILWIIFSFSLLVIWNNWQIEKTQKSDVLLFDNKKPKSEEQTINNHLSTNSEIIKNNLNIQNSEFTTLENGVLKITFSNNGAQLVKAELLNYSDNNKKPISLLNLTDDFTYIVQSGLIGSSSLPNHYSKFNLNYKTQDADKSEAEFSCEQNGVLLIKKFILENGKYNIQVKHKIINKSENILNSNIYFQIMRDNSEPTESSRFYNTFTGMAVFSEKEKFQKISFQDVSKNKAKYIQKTDNGWIAMVQHYFTTAWIPTENSTRRNEIIELDKNKKIFAIRTIQSLKSIEPNGFLENESQLWVGPQDQNKMASIANGLDLVVDYGIFTIIAKPIFSLMNFIYSFIKNWGWSIVILTLMIKILFFPLASKSYRSMSKLKDISPRIQALRKQYGDDAQQFNSAVMEMYRKEKINPLGGCLPILVQIPVFISLYWVLLSSVEMRGAPWILWINDLSTRDPYFILPIVMIITMIIQIKLNPAPPDPLQAKIMMIMPLVFGGMMFFFPSGLVLYWCINNILSIAQQWFITRNIK</sequence>
<name>M1LT86_9PROT</name>
<dbReference type="InterPro" id="IPR019998">
    <property type="entry name" value="Membr_insert_YidC"/>
</dbReference>
<keyword evidence="10 13" id="KW-0143">Chaperone</keyword>
<dbReference type="PRINTS" id="PR01900">
    <property type="entry name" value="YIDCPROTEIN"/>
</dbReference>
<evidence type="ECO:0000256" key="9">
    <source>
        <dbReference type="ARBA" id="ARBA00023136"/>
    </source>
</evidence>
<evidence type="ECO:0000256" key="4">
    <source>
        <dbReference type="ARBA" id="ARBA00022448"/>
    </source>
</evidence>
<keyword evidence="7 13" id="KW-0653">Protein transport</keyword>
<dbReference type="PRINTS" id="PR00701">
    <property type="entry name" value="60KDINNERMP"/>
</dbReference>
<dbReference type="InterPro" id="IPR001708">
    <property type="entry name" value="YidC/ALB3/OXA1/COX18"/>
</dbReference>
<evidence type="ECO:0000256" key="6">
    <source>
        <dbReference type="ARBA" id="ARBA00022692"/>
    </source>
</evidence>
<evidence type="ECO:0000259" key="14">
    <source>
        <dbReference type="Pfam" id="PF02096"/>
    </source>
</evidence>
<dbReference type="NCBIfam" id="NF002352">
    <property type="entry name" value="PRK01318.1-3"/>
    <property type="match status" value="1"/>
</dbReference>
<keyword evidence="9 13" id="KW-0472">Membrane</keyword>
<comment type="similarity">
    <text evidence="2 13">Belongs to the OXA1/ALB3/YidC family. Type 1 subfamily.</text>
</comment>
<evidence type="ECO:0000256" key="11">
    <source>
        <dbReference type="ARBA" id="ARBA00033245"/>
    </source>
</evidence>
<evidence type="ECO:0000256" key="8">
    <source>
        <dbReference type="ARBA" id="ARBA00022989"/>
    </source>
</evidence>
<proteinExistence type="inferred from homology"/>
<evidence type="ECO:0000259" key="15">
    <source>
        <dbReference type="Pfam" id="PF14849"/>
    </source>
</evidence>
<dbReference type="RefSeq" id="WP_015396711.1">
    <property type="nucleotide sequence ID" value="NC_020294.1"/>
</dbReference>
<feature type="transmembrane region" description="Helical" evidence="13">
    <location>
        <begin position="490"/>
        <end position="513"/>
    </location>
</feature>
<evidence type="ECO:0000256" key="13">
    <source>
        <dbReference type="HAMAP-Rule" id="MF_01810"/>
    </source>
</evidence>
<evidence type="ECO:0000256" key="10">
    <source>
        <dbReference type="ARBA" id="ARBA00023186"/>
    </source>
</evidence>
<dbReference type="Gene3D" id="2.70.98.90">
    <property type="match status" value="1"/>
</dbReference>
<dbReference type="eggNOG" id="COG0706">
    <property type="taxonomic scope" value="Bacteria"/>
</dbReference>
<dbReference type="GO" id="GO:0005886">
    <property type="term" value="C:plasma membrane"/>
    <property type="evidence" value="ECO:0007669"/>
    <property type="project" value="UniProtKB-SubCell"/>
</dbReference>
<keyword evidence="5 13" id="KW-1003">Cell membrane</keyword>
<feature type="domain" description="Membrane insertase YidC/Oxa/ALB C-terminal" evidence="14">
    <location>
        <begin position="351"/>
        <end position="529"/>
    </location>
</feature>
<dbReference type="EMBL" id="CP003803">
    <property type="protein sequence ID" value="AGF47301.1"/>
    <property type="molecule type" value="Genomic_DNA"/>
</dbReference>
<feature type="domain" description="Membrane insertase YidC N-terminal" evidence="15">
    <location>
        <begin position="72"/>
        <end position="339"/>
    </location>
</feature>
<dbReference type="GO" id="GO:0032977">
    <property type="term" value="F:membrane insertase activity"/>
    <property type="evidence" value="ECO:0007669"/>
    <property type="project" value="InterPro"/>
</dbReference>
<keyword evidence="4 13" id="KW-0813">Transport</keyword>
<comment type="function">
    <text evidence="13">Required for the insertion and/or proper folding and/or complex formation of integral membrane proteins into the membrane. Involved in integration of membrane proteins that insert both dependently and independently of the Sec translocase complex, as well as at least some lipoproteins. Aids folding of multispanning membrane proteins.</text>
</comment>
<dbReference type="CDD" id="cd19961">
    <property type="entry name" value="EcYidC-like_peri"/>
    <property type="match status" value="1"/>
</dbReference>
<comment type="subunit">
    <text evidence="13">Interacts with the Sec translocase complex via SecD. Specifically interacts with transmembrane segments of nascent integral membrane proteins during membrane integration.</text>
</comment>
<dbReference type="Pfam" id="PF02096">
    <property type="entry name" value="60KD_IMP"/>
    <property type="match status" value="1"/>
</dbReference>
<dbReference type="CDD" id="cd20070">
    <property type="entry name" value="5TM_YidC_Alb3"/>
    <property type="match status" value="1"/>
</dbReference>
<dbReference type="InterPro" id="IPR028053">
    <property type="entry name" value="Membr_insert_YidC_N"/>
</dbReference>
<keyword evidence="8 13" id="KW-1133">Transmembrane helix</keyword>
<dbReference type="NCBIfam" id="TIGR03593">
    <property type="entry name" value="yidC_nterm"/>
    <property type="match status" value="1"/>
</dbReference>
<dbReference type="InterPro" id="IPR038221">
    <property type="entry name" value="YidC_periplasmic_sf"/>
</dbReference>
<protein>
    <recommendedName>
        <fullName evidence="3 13">Membrane protein insertase YidC</fullName>
    </recommendedName>
    <alternativeName>
        <fullName evidence="12 13">Foldase YidC</fullName>
    </alternativeName>
    <alternativeName>
        <fullName evidence="11 13">Membrane integrase YidC</fullName>
    </alternativeName>
    <alternativeName>
        <fullName evidence="13">Membrane protein YidC</fullName>
    </alternativeName>
</protein>
<reference evidence="16 17" key="1">
    <citation type="journal article" date="2013" name="Genome Biol. Evol.">
        <title>Genome evolution and phylogenomic analysis of candidatus kinetoplastibacterium, the betaproteobacterial endosymbionts of strigomonas and angomonas.</title>
        <authorList>
            <person name="Alves J.M."/>
            <person name="Serrano M.G."/>
            <person name="Maia da Silva F."/>
            <person name="Voegtly L.J."/>
            <person name="Matveyev A.V."/>
            <person name="Teixeira M.M."/>
            <person name="Camargo E.P."/>
            <person name="Buck G.A."/>
        </authorList>
    </citation>
    <scope>NUCLEOTIDE SEQUENCE [LARGE SCALE GENOMIC DNA]</scope>
    <source>
        <strain evidence="16 17">TCC079E</strain>
    </source>
</reference>